<protein>
    <recommendedName>
        <fullName evidence="2">Protein kinase domain-containing protein</fullName>
    </recommendedName>
</protein>
<feature type="compositionally biased region" description="Low complexity" evidence="1">
    <location>
        <begin position="1562"/>
        <end position="1575"/>
    </location>
</feature>
<dbReference type="Pfam" id="PF00069">
    <property type="entry name" value="Pkinase"/>
    <property type="match status" value="1"/>
</dbReference>
<reference evidence="3 4" key="1">
    <citation type="journal article" date="2021" name="Nat. Commun.">
        <title>Genetic determinants of endophytism in the Arabidopsis root mycobiome.</title>
        <authorList>
            <person name="Mesny F."/>
            <person name="Miyauchi S."/>
            <person name="Thiergart T."/>
            <person name="Pickel B."/>
            <person name="Atanasova L."/>
            <person name="Karlsson M."/>
            <person name="Huettel B."/>
            <person name="Barry K.W."/>
            <person name="Haridas S."/>
            <person name="Chen C."/>
            <person name="Bauer D."/>
            <person name="Andreopoulos W."/>
            <person name="Pangilinan J."/>
            <person name="LaButti K."/>
            <person name="Riley R."/>
            <person name="Lipzen A."/>
            <person name="Clum A."/>
            <person name="Drula E."/>
            <person name="Henrissat B."/>
            <person name="Kohler A."/>
            <person name="Grigoriev I.V."/>
            <person name="Martin F.M."/>
            <person name="Hacquard S."/>
        </authorList>
    </citation>
    <scope>NUCLEOTIDE SEQUENCE [LARGE SCALE GENOMIC DNA]</scope>
    <source>
        <strain evidence="3 4">MPI-CAGE-CH-0241</strain>
    </source>
</reference>
<evidence type="ECO:0000313" key="4">
    <source>
        <dbReference type="Proteomes" id="UP000777438"/>
    </source>
</evidence>
<feature type="compositionally biased region" description="Acidic residues" evidence="1">
    <location>
        <begin position="752"/>
        <end position="774"/>
    </location>
</feature>
<feature type="domain" description="Protein kinase" evidence="2">
    <location>
        <begin position="291"/>
        <end position="611"/>
    </location>
</feature>
<feature type="region of interest" description="Disordered" evidence="1">
    <location>
        <begin position="736"/>
        <end position="780"/>
    </location>
</feature>
<dbReference type="SUPFAM" id="SSF56112">
    <property type="entry name" value="Protein kinase-like (PK-like)"/>
    <property type="match status" value="1"/>
</dbReference>
<keyword evidence="4" id="KW-1185">Reference proteome</keyword>
<accession>A0A9P8W0C2</accession>
<feature type="region of interest" description="Disordered" evidence="1">
    <location>
        <begin position="679"/>
        <end position="716"/>
    </location>
</feature>
<feature type="region of interest" description="Disordered" evidence="1">
    <location>
        <begin position="1606"/>
        <end position="1625"/>
    </location>
</feature>
<dbReference type="InterPro" id="IPR011009">
    <property type="entry name" value="Kinase-like_dom_sf"/>
</dbReference>
<dbReference type="PROSITE" id="PS50011">
    <property type="entry name" value="PROTEIN_KINASE_DOM"/>
    <property type="match status" value="1"/>
</dbReference>
<evidence type="ECO:0000313" key="3">
    <source>
        <dbReference type="EMBL" id="KAH6884388.1"/>
    </source>
</evidence>
<dbReference type="GO" id="GO:0005524">
    <property type="term" value="F:ATP binding"/>
    <property type="evidence" value="ECO:0007669"/>
    <property type="project" value="InterPro"/>
</dbReference>
<gene>
    <name evidence="3" type="ORF">B0T10DRAFT_550846</name>
</gene>
<evidence type="ECO:0000256" key="1">
    <source>
        <dbReference type="SAM" id="MobiDB-lite"/>
    </source>
</evidence>
<dbReference type="InterPro" id="IPR000719">
    <property type="entry name" value="Prot_kinase_dom"/>
</dbReference>
<evidence type="ECO:0000259" key="2">
    <source>
        <dbReference type="PROSITE" id="PS50011"/>
    </source>
</evidence>
<name>A0A9P8W0C2_9HYPO</name>
<feature type="compositionally biased region" description="Basic and acidic residues" evidence="1">
    <location>
        <begin position="1"/>
        <end position="13"/>
    </location>
</feature>
<dbReference type="SMART" id="SM00220">
    <property type="entry name" value="S_TKc"/>
    <property type="match status" value="1"/>
</dbReference>
<proteinExistence type="predicted"/>
<comment type="caution">
    <text evidence="3">The sequence shown here is derived from an EMBL/GenBank/DDBJ whole genome shotgun (WGS) entry which is preliminary data.</text>
</comment>
<dbReference type="GO" id="GO:0004674">
    <property type="term" value="F:protein serine/threonine kinase activity"/>
    <property type="evidence" value="ECO:0007669"/>
    <property type="project" value="TreeGrafter"/>
</dbReference>
<dbReference type="PANTHER" id="PTHR24359:SF37">
    <property type="entry name" value="PROTEIN KINASE DOMAIN-CONTAINING PROTEIN"/>
    <property type="match status" value="1"/>
</dbReference>
<sequence length="1625" mass="182556">MSFPVRDELEARGHSSTSDTRLRHPHLTHPNFYSPDEQHAMLKTEGRIIKDGGDPKQLQDTALPEQQGRVSLDELLSDAGGGFSRTGSPKDVHQLQVEDEGEQDLQTRLREAFQESVWSHKDFLPVDDLNHIITRNSVTRKVQSLNICEDQTSLLETVRDIWVATLRNATQKITTRRKLFAVLVLMEEVPKILELIREGIYDSHLPFEFVSAKERGVTKNQLHCRNREGKFVRISSFENWSQRSHETFEHYQWYMLAPYFVLSSKEDSKVLWYDLSPKVPLPFIRFQDPPKEDEDALGFSGFGEVRQVKIHPAHRSKGNDAIDQNNIVLTVETLHEDHDQLEKKTLPLMRLARENHPHLNRLLLTIKQGTKVSLVFPSARGNLYHFWQSQTPDLRPSSISPGSVRWMARQFSGLAGGLALIHNAPKNTNRFTTDDRPVLGCHGNLCPMNILWFKEDNGVLKIADFGLTEFYSKQPFIPIGPTHRAPEYDGQVLSPAADLWTLGCILLEFLVWYTRGWKGVDEFSKRRESDEREGGPDGKVPFLTEDKFFAGDSSRQVLKGSVKDEMSRLRSEENCSGFILHVLDLIEHRLLRVQPKDRARCKDVSDILMTLNKKYDSKDYGTLKLRDTNSTTTLDSTRQLADTQGNSNEGESVLGSVIHAPLTNTDSKGKSVALLSSTEGQTWTKSADESTALATTIDPHPQRPEEKFPDEDAMTDYTSATNTDAMVYIDRLADDWTSTSNPQPPFHGEFEAEHEENDWGSDNSSGEESEDDAESHDYPRYRDVVTASSAYKWLLARVDQEILLYSPQNDARHRISEAIRARLYPSRGDRLVISKAKPPVFKVVFRSDWSPLAFVREQEYAEEPGEALEGAITITEGVEGVAEAMPCSQYLIRTWPYLGEEFIGLVKGAVRAKPGSRCSVVLFDGSKLVTWIDPTGCLALEAVGVPDTLVEVGEMFAWTTAALRSAPSDEAAIVVPFLDAEAKMNEMNEMTCRVRSSQPARRSPSARPNGQCWKDLFRNPVVVHGFPVRRRSGEEQGLEIDLGTLARLVQTRRVAIFGDRVLLKGFSTMLIPTQYAEGIVFWHVIFNEDGNRLSFADDRVSKVAGDFDLRKLLNIRNIETSRHIVGWCASVKSNAGSREAAYDIEEDMSLRQPFSEVGADRYAISIGKLISFGVSGVLGRKDKPVRNGSEPDFFRRLEAMDDRYVVFYDVQERRAWLVHALSALLHLVRASLKLSEVRGYPVLLNQDDIQEAESTRKGVAAARAVLINPDNLQLKIFKNPDERVVKTTIEEELGDDQEAGTSQNRPKVKKKRVTEITETWVHFHDRVDDMCHLLESVFDHQQDGGEKDGISARIRASPRRHLEGFQFKDLASAAQRIGPRMMKFQSRSPGGGWVDFARAIGSVTLFGNGFGELLEPVRSVESAEAAGAVNFCDRWVALPKGEDLLAVSNLVIRDIMKKRSRDGILWELVDSIYWHKPDKAFEVCNCMGTTGSQCDRVQVLIPTKFPKLRTRGLRSPSSLPEDGAVVFGHSVTFPLIWSDDPQSVPDEDIPSVSSPSVASMEPSVPSTVPSTAPSTQRGESETLDSTAPSRRSLRKWLARHLRIGRSEQSLNLGEDSEASGSGSRL</sequence>
<feature type="region of interest" description="Disordered" evidence="1">
    <location>
        <begin position="1544"/>
        <end position="1591"/>
    </location>
</feature>
<organism evidence="3 4">
    <name type="scientific">Thelonectria olida</name>
    <dbReference type="NCBI Taxonomy" id="1576542"/>
    <lineage>
        <taxon>Eukaryota</taxon>
        <taxon>Fungi</taxon>
        <taxon>Dikarya</taxon>
        <taxon>Ascomycota</taxon>
        <taxon>Pezizomycotina</taxon>
        <taxon>Sordariomycetes</taxon>
        <taxon>Hypocreomycetidae</taxon>
        <taxon>Hypocreales</taxon>
        <taxon>Nectriaceae</taxon>
        <taxon>Thelonectria</taxon>
    </lineage>
</organism>
<dbReference type="PANTHER" id="PTHR24359">
    <property type="entry name" value="SERINE/THREONINE-PROTEIN KINASE SBK1"/>
    <property type="match status" value="1"/>
</dbReference>
<dbReference type="Gene3D" id="1.10.510.10">
    <property type="entry name" value="Transferase(Phosphotransferase) domain 1"/>
    <property type="match status" value="1"/>
</dbReference>
<dbReference type="EMBL" id="JAGPYM010000020">
    <property type="protein sequence ID" value="KAH6884388.1"/>
    <property type="molecule type" value="Genomic_DNA"/>
</dbReference>
<dbReference type="OrthoDB" id="4062651at2759"/>
<dbReference type="Proteomes" id="UP000777438">
    <property type="component" value="Unassembled WGS sequence"/>
</dbReference>
<feature type="region of interest" description="Disordered" evidence="1">
    <location>
        <begin position="1"/>
        <end position="34"/>
    </location>
</feature>